<name>A0ABP6YZY5_9ACTN</name>
<feature type="chain" id="PRO_5047083559" description="Secreted protein" evidence="2">
    <location>
        <begin position="35"/>
        <end position="134"/>
    </location>
</feature>
<evidence type="ECO:0000256" key="2">
    <source>
        <dbReference type="SAM" id="SignalP"/>
    </source>
</evidence>
<dbReference type="PROSITE" id="PS51257">
    <property type="entry name" value="PROKAR_LIPOPROTEIN"/>
    <property type="match status" value="1"/>
</dbReference>
<accession>A0ABP6YZY5</accession>
<comment type="caution">
    <text evidence="3">The sequence shown here is derived from an EMBL/GenBank/DDBJ whole genome shotgun (WGS) entry which is preliminary data.</text>
</comment>
<dbReference type="EMBL" id="BAABCE010000029">
    <property type="protein sequence ID" value="GAA3592191.1"/>
    <property type="molecule type" value="Genomic_DNA"/>
</dbReference>
<evidence type="ECO:0000313" key="4">
    <source>
        <dbReference type="Proteomes" id="UP001500707"/>
    </source>
</evidence>
<protein>
    <recommendedName>
        <fullName evidence="5">Secreted protein</fullName>
    </recommendedName>
</protein>
<evidence type="ECO:0000313" key="3">
    <source>
        <dbReference type="EMBL" id="GAA3592191.1"/>
    </source>
</evidence>
<keyword evidence="2" id="KW-0732">Signal</keyword>
<evidence type="ECO:0008006" key="5">
    <source>
        <dbReference type="Google" id="ProtNLM"/>
    </source>
</evidence>
<feature type="signal peptide" evidence="2">
    <location>
        <begin position="1"/>
        <end position="34"/>
    </location>
</feature>
<dbReference type="Proteomes" id="UP001500707">
    <property type="component" value="Unassembled WGS sequence"/>
</dbReference>
<gene>
    <name evidence="3" type="ORF">GCM10022295_87220</name>
</gene>
<proteinExistence type="predicted"/>
<feature type="compositionally biased region" description="Basic and acidic residues" evidence="1">
    <location>
        <begin position="109"/>
        <end position="134"/>
    </location>
</feature>
<reference evidence="4" key="1">
    <citation type="journal article" date="2019" name="Int. J. Syst. Evol. Microbiol.">
        <title>The Global Catalogue of Microorganisms (GCM) 10K type strain sequencing project: providing services to taxonomists for standard genome sequencing and annotation.</title>
        <authorList>
            <consortium name="The Broad Institute Genomics Platform"/>
            <consortium name="The Broad Institute Genome Sequencing Center for Infectious Disease"/>
            <person name="Wu L."/>
            <person name="Ma J."/>
        </authorList>
    </citation>
    <scope>NUCLEOTIDE SEQUENCE [LARGE SCALE GENOMIC DNA]</scope>
    <source>
        <strain evidence="4">JCM 17656</strain>
    </source>
</reference>
<feature type="region of interest" description="Disordered" evidence="1">
    <location>
        <begin position="99"/>
        <end position="134"/>
    </location>
</feature>
<evidence type="ECO:0000256" key="1">
    <source>
        <dbReference type="SAM" id="MobiDB-lite"/>
    </source>
</evidence>
<organism evidence="3 4">
    <name type="scientific">Streptomyces osmaniensis</name>
    <dbReference type="NCBI Taxonomy" id="593134"/>
    <lineage>
        <taxon>Bacteria</taxon>
        <taxon>Bacillati</taxon>
        <taxon>Actinomycetota</taxon>
        <taxon>Actinomycetes</taxon>
        <taxon>Kitasatosporales</taxon>
        <taxon>Streptomycetaceae</taxon>
        <taxon>Streptomyces</taxon>
    </lineage>
</organism>
<keyword evidence="4" id="KW-1185">Reference proteome</keyword>
<sequence length="134" mass="13957">MRHSRSRPAGPILTLTALAAVSCLSAGSAQQASASSGVSSTVLALHRGAMLAPSKILDFNSVPVGITRRTEELDDTHSGTDMNAAAGCPVRAVAQLCRSKQDASSVSRPSDHSQRLDDHRNGTNRGLEHSPETG</sequence>